<dbReference type="VEuPathDB" id="FungiDB:BTJ68_05849"/>
<reference evidence="2 3" key="1">
    <citation type="journal article" date="2018" name="BMC Genomics">
        <title>Genomic evidence for intraspecific hybridization in a clonal and extremely halotolerant yeast.</title>
        <authorList>
            <person name="Gostincar C."/>
            <person name="Stajich J.E."/>
            <person name="Zupancic J."/>
            <person name="Zalar P."/>
            <person name="Gunde-Cimerman N."/>
        </authorList>
    </citation>
    <scope>NUCLEOTIDE SEQUENCE [LARGE SCALE GENOMIC DNA]</scope>
    <source>
        <strain evidence="2 3">EXF-10513</strain>
    </source>
</reference>
<feature type="transmembrane region" description="Helical" evidence="1">
    <location>
        <begin position="92"/>
        <end position="112"/>
    </location>
</feature>
<proteinExistence type="predicted"/>
<dbReference type="InterPro" id="IPR029058">
    <property type="entry name" value="AB_hydrolase_fold"/>
</dbReference>
<keyword evidence="1" id="KW-0812">Transmembrane</keyword>
<dbReference type="AlphaFoldDB" id="A0A3M7GQA1"/>
<dbReference type="EMBL" id="QWIO01000230">
    <property type="protein sequence ID" value="RMZ02947.1"/>
    <property type="molecule type" value="Genomic_DNA"/>
</dbReference>
<dbReference type="GO" id="GO:0016020">
    <property type="term" value="C:membrane"/>
    <property type="evidence" value="ECO:0007669"/>
    <property type="project" value="TreeGrafter"/>
</dbReference>
<dbReference type="Proteomes" id="UP000269539">
    <property type="component" value="Unassembled WGS sequence"/>
</dbReference>
<evidence type="ECO:0000313" key="3">
    <source>
        <dbReference type="Proteomes" id="UP000269539"/>
    </source>
</evidence>
<organism evidence="2 3">
    <name type="scientific">Hortaea werneckii</name>
    <name type="common">Black yeast</name>
    <name type="synonym">Cladosporium werneckii</name>
    <dbReference type="NCBI Taxonomy" id="91943"/>
    <lineage>
        <taxon>Eukaryota</taxon>
        <taxon>Fungi</taxon>
        <taxon>Dikarya</taxon>
        <taxon>Ascomycota</taxon>
        <taxon>Pezizomycotina</taxon>
        <taxon>Dothideomycetes</taxon>
        <taxon>Dothideomycetidae</taxon>
        <taxon>Mycosphaerellales</taxon>
        <taxon>Teratosphaeriaceae</taxon>
        <taxon>Hortaea</taxon>
    </lineage>
</organism>
<dbReference type="SUPFAM" id="SSF53474">
    <property type="entry name" value="alpha/beta-Hydrolases"/>
    <property type="match status" value="1"/>
</dbReference>
<dbReference type="PANTHER" id="PTHR12277">
    <property type="entry name" value="ALPHA/BETA HYDROLASE DOMAIN-CONTAINING PROTEIN"/>
    <property type="match status" value="1"/>
</dbReference>
<protein>
    <recommendedName>
        <fullName evidence="4">AB hydrolase-1 domain-containing protein</fullName>
    </recommendedName>
</protein>
<keyword evidence="1" id="KW-1133">Transmembrane helix</keyword>
<keyword evidence="1" id="KW-0472">Membrane</keyword>
<comment type="caution">
    <text evidence="2">The sequence shown here is derived from an EMBL/GenBank/DDBJ whole genome shotgun (WGS) entry which is preliminary data.</text>
</comment>
<dbReference type="Gene3D" id="3.40.50.1820">
    <property type="entry name" value="alpha/beta hydrolase"/>
    <property type="match status" value="1"/>
</dbReference>
<dbReference type="GO" id="GO:0008474">
    <property type="term" value="F:palmitoyl-(protein) hydrolase activity"/>
    <property type="evidence" value="ECO:0007669"/>
    <property type="project" value="TreeGrafter"/>
</dbReference>
<accession>A0A3M7GQA1</accession>
<name>A0A3M7GQA1_HORWE</name>
<evidence type="ECO:0000313" key="2">
    <source>
        <dbReference type="EMBL" id="RMZ02947.1"/>
    </source>
</evidence>
<evidence type="ECO:0008006" key="4">
    <source>
        <dbReference type="Google" id="ProtNLM"/>
    </source>
</evidence>
<sequence length="434" mass="48717">MSKKISKKTGNATIQRMQDGRRISMLARATFRHHPLTTLSAVPLPRFQSPTIPASKCLHIHALPMRPRVSRQRPVACNTLHAQRRMLSVDSVITVLTPPALFLGLLIGLWTYKCVMTVIFQEKFIYMPYMPPFARSEKIEDYEASCKPVKWVEERIRSLDGTKIRLVIGKMMEDENSPRQHAPLEQPTQNVKRKEVIVCYFQGNGSSTPPRLPLLSRVLKLLHAAKQPDVRYTLVALSYRGFWNSSGKPTEPGIQLDAQALLNHLETVYGPKPGADVEVILWGQSVGAGVAATTAATYLTQQRRTGGNPILPVAGLIMETPFTSIKRMLFALYPQKWLPYQYLHPFLRNHWDNEIALRRLAGVEAERRPPILFLPATRDEVVPPSEVEKLKDACSTLGLQHESKGIIGALHTEATTRREGQEAVAKFIEKVAGS</sequence>
<evidence type="ECO:0000256" key="1">
    <source>
        <dbReference type="SAM" id="Phobius"/>
    </source>
</evidence>
<dbReference type="PANTHER" id="PTHR12277:SF64">
    <property type="entry name" value="SUPERFAMILY HYDROLASE, PUTATIVE (AFU_ORTHOLOGUE AFUA_3G01760)-RELATED"/>
    <property type="match status" value="1"/>
</dbReference>
<gene>
    <name evidence="2" type="ORF">D0864_03079</name>
</gene>